<feature type="region of interest" description="Disordered" evidence="1">
    <location>
        <begin position="90"/>
        <end position="124"/>
    </location>
</feature>
<gene>
    <name evidence="2" type="ORF">BO71DRAFT_432548</name>
</gene>
<proteinExistence type="predicted"/>
<dbReference type="Proteomes" id="UP000247810">
    <property type="component" value="Unassembled WGS sequence"/>
</dbReference>
<dbReference type="VEuPathDB" id="FungiDB:BO71DRAFT_432548"/>
<keyword evidence="3" id="KW-1185">Reference proteome</keyword>
<feature type="compositionally biased region" description="Polar residues" evidence="1">
    <location>
        <begin position="1"/>
        <end position="15"/>
    </location>
</feature>
<name>A0A319D3D3_9EURO</name>
<dbReference type="AlphaFoldDB" id="A0A319D3D3"/>
<dbReference type="EMBL" id="KZ825934">
    <property type="protein sequence ID" value="PYH91790.1"/>
    <property type="molecule type" value="Genomic_DNA"/>
</dbReference>
<evidence type="ECO:0000313" key="3">
    <source>
        <dbReference type="Proteomes" id="UP000247810"/>
    </source>
</evidence>
<evidence type="ECO:0000256" key="1">
    <source>
        <dbReference type="SAM" id="MobiDB-lite"/>
    </source>
</evidence>
<feature type="region of interest" description="Disordered" evidence="1">
    <location>
        <begin position="1"/>
        <end position="30"/>
    </location>
</feature>
<organism evidence="2 3">
    <name type="scientific">Aspergillus ellipticus CBS 707.79</name>
    <dbReference type="NCBI Taxonomy" id="1448320"/>
    <lineage>
        <taxon>Eukaryota</taxon>
        <taxon>Fungi</taxon>
        <taxon>Dikarya</taxon>
        <taxon>Ascomycota</taxon>
        <taxon>Pezizomycotina</taxon>
        <taxon>Eurotiomycetes</taxon>
        <taxon>Eurotiomycetidae</taxon>
        <taxon>Eurotiales</taxon>
        <taxon>Aspergillaceae</taxon>
        <taxon>Aspergillus</taxon>
        <taxon>Aspergillus subgen. Circumdati</taxon>
    </lineage>
</organism>
<feature type="compositionally biased region" description="Low complexity" evidence="1">
    <location>
        <begin position="92"/>
        <end position="105"/>
    </location>
</feature>
<accession>A0A319D3D3</accession>
<sequence>MTPQKPSSYVSGSKSQIHDKGLTPNFPKAQPSLLTIPPDINNQRYISSNFFNKYPLTPPLISLSLPLPPIQNLQPLVPILQQKRNAPKSVCAPATTSPARAATSPLFSTQPSSCAKGPGYRNSHILAQGSRQNSSSNSPDANAGNSSSRLFTRISMIVRASSPIALWYFRMGSLNTVSGSIDGSGQMLRCSNGL</sequence>
<protein>
    <submittedName>
        <fullName evidence="2">Uncharacterized protein</fullName>
    </submittedName>
</protein>
<evidence type="ECO:0000313" key="2">
    <source>
        <dbReference type="EMBL" id="PYH91790.1"/>
    </source>
</evidence>
<reference evidence="2 3" key="1">
    <citation type="submission" date="2018-02" db="EMBL/GenBank/DDBJ databases">
        <title>The genomes of Aspergillus section Nigri reveals drivers in fungal speciation.</title>
        <authorList>
            <consortium name="DOE Joint Genome Institute"/>
            <person name="Vesth T.C."/>
            <person name="Nybo J."/>
            <person name="Theobald S."/>
            <person name="Brandl J."/>
            <person name="Frisvad J.C."/>
            <person name="Nielsen K.F."/>
            <person name="Lyhne E.K."/>
            <person name="Kogle M.E."/>
            <person name="Kuo A."/>
            <person name="Riley R."/>
            <person name="Clum A."/>
            <person name="Nolan M."/>
            <person name="Lipzen A."/>
            <person name="Salamov A."/>
            <person name="Henrissat B."/>
            <person name="Wiebenga A."/>
            <person name="De vries R.P."/>
            <person name="Grigoriev I.V."/>
            <person name="Mortensen U.H."/>
            <person name="Andersen M.R."/>
            <person name="Baker S.E."/>
        </authorList>
    </citation>
    <scope>NUCLEOTIDE SEQUENCE [LARGE SCALE GENOMIC DNA]</scope>
    <source>
        <strain evidence="2 3">CBS 707.79</strain>
    </source>
</reference>